<comment type="caution">
    <text evidence="1">The sequence shown here is derived from an EMBL/GenBank/DDBJ whole genome shotgun (WGS) entry which is preliminary data.</text>
</comment>
<sequence length="291" mass="31866">MTSNSAASSSLGGRTAADRSEPLTKQESWTHASEGYQQRIGACTVHGTARLVEIINELSPFTEDSYVLDNGAGTGSILIKVKEKSPATKILATDISPGMLERVDALKLPNVSTQVEDASTLAGLPDDTFTHVLTSFMIQFTPDPHVAVKAMHRVLAPNQVVGIAIWGTAIDHQIIHEKACARLNPDYVAPRPETVKSWRSEPDHRDAMAKAGFKDVGTEAVRMPFYCRDADHFLEYWFDSKNPVPKMFHDDWTAHGGDLAALRAECGKIVQEEYDGGKDIFMGATLGWGRK</sequence>
<dbReference type="Proteomes" id="UP001320706">
    <property type="component" value="Unassembled WGS sequence"/>
</dbReference>
<evidence type="ECO:0000313" key="1">
    <source>
        <dbReference type="EMBL" id="KAK8203398.1"/>
    </source>
</evidence>
<gene>
    <name evidence="1" type="ORF">M8818_005289</name>
</gene>
<proteinExistence type="predicted"/>
<dbReference type="EMBL" id="JAMKPW020000030">
    <property type="protein sequence ID" value="KAK8203398.1"/>
    <property type="molecule type" value="Genomic_DNA"/>
</dbReference>
<name>A0ACC3SB79_9PEZI</name>
<evidence type="ECO:0000313" key="2">
    <source>
        <dbReference type="Proteomes" id="UP001320706"/>
    </source>
</evidence>
<protein>
    <submittedName>
        <fullName evidence="1">Uncharacterized protein</fullName>
    </submittedName>
</protein>
<reference evidence="1" key="1">
    <citation type="submission" date="2024-02" db="EMBL/GenBank/DDBJ databases">
        <title>Metagenome Assembled Genome of Zalaria obscura JY119.</title>
        <authorList>
            <person name="Vighnesh L."/>
            <person name="Jagadeeshwari U."/>
            <person name="Venkata Ramana C."/>
            <person name="Sasikala C."/>
        </authorList>
    </citation>
    <scope>NUCLEOTIDE SEQUENCE</scope>
    <source>
        <strain evidence="1">JY119</strain>
    </source>
</reference>
<accession>A0ACC3SB79</accession>
<organism evidence="1 2">
    <name type="scientific">Zalaria obscura</name>
    <dbReference type="NCBI Taxonomy" id="2024903"/>
    <lineage>
        <taxon>Eukaryota</taxon>
        <taxon>Fungi</taxon>
        <taxon>Dikarya</taxon>
        <taxon>Ascomycota</taxon>
        <taxon>Pezizomycotina</taxon>
        <taxon>Dothideomycetes</taxon>
        <taxon>Dothideomycetidae</taxon>
        <taxon>Dothideales</taxon>
        <taxon>Zalariaceae</taxon>
        <taxon>Zalaria</taxon>
    </lineage>
</organism>
<keyword evidence="2" id="KW-1185">Reference proteome</keyword>